<dbReference type="OrthoDB" id="5217604at2759"/>
<evidence type="ECO:0000256" key="6">
    <source>
        <dbReference type="SAM" id="MobiDB-lite"/>
    </source>
</evidence>
<keyword evidence="4" id="KW-0804">Transcription</keyword>
<evidence type="ECO:0000313" key="8">
    <source>
        <dbReference type="EMBL" id="UNI15690.1"/>
    </source>
</evidence>
<dbReference type="InterPro" id="IPR001138">
    <property type="entry name" value="Zn2Cys6_DnaBD"/>
</dbReference>
<feature type="region of interest" description="Disordered" evidence="6">
    <location>
        <begin position="613"/>
        <end position="643"/>
    </location>
</feature>
<sequence>MAEQSVRGQSPPRRMRACVPCSRSKARCNFRESNVARHLCDRCQDHGIKCVAKSTKSLRKPRQIRPLNSRLSTLERQLETLTAALEIRAGGSSLDSGAAKSENRAGVLSADQVTAALTPDSMATNSSRDGPAVNRHGGGEEAQAAAVTGPDAVPVYGLTWPQAERILDIFRTKLMPNFPFVIVQAHTTAKTLLEEKPFLFRAVMLAAAPLPPPRLAKMKRSVLAYLGQHVLVEEERKLDLLQGLLVCLAWADLRHLQDEQVTSLTYLALGYAHNLGITRMPPVLLRMIGMDEGPEDVMRSKNQAMMPQSTHSTEEQRAYLGCYCLLSVNSTQFGRQNGLKSQYIELCGNALKHNRQHALDAFLERTVRLMQMGEKISEAFGAANDCERGKPYLFLLEDQTTAFRAELDTVMDSLTQELAHERATHAHGIDERHLDSWEKAAVLHYNYLLVRLYEPATHLQELGADDGDGEGSSMAAYRAWCLGSCLDAAKAYLDMLFTLHPAYYLYYGIANSEQVTFVMVISTRLLLLPAAPGWDRFRARESLDFVAVLDRLRECLEEADAERRQDVEAFTREMGVDVSEEETAAEGRLMGTARKLRWARAWFEKKVKDGDDRTVGQRRGGSDAAAGETVAGEGEAGEEEEVQKEVVVVGRGESLEKADERARYRAIEGGSYWFGGLMPNSAWSFDDVDM</sequence>
<dbReference type="GO" id="GO:0005634">
    <property type="term" value="C:nucleus"/>
    <property type="evidence" value="ECO:0007669"/>
    <property type="project" value="UniProtKB-SubCell"/>
</dbReference>
<dbReference type="KEGG" id="ptkz:JDV02_002201"/>
<dbReference type="InterPro" id="IPR036864">
    <property type="entry name" value="Zn2-C6_fun-type_DNA-bd_sf"/>
</dbReference>
<dbReference type="GO" id="GO:0000976">
    <property type="term" value="F:transcription cis-regulatory region binding"/>
    <property type="evidence" value="ECO:0007669"/>
    <property type="project" value="TreeGrafter"/>
</dbReference>
<evidence type="ECO:0000313" key="9">
    <source>
        <dbReference type="Proteomes" id="UP000829364"/>
    </source>
</evidence>
<keyword evidence="9" id="KW-1185">Reference proteome</keyword>
<keyword evidence="3" id="KW-0238">DNA-binding</keyword>
<evidence type="ECO:0000259" key="7">
    <source>
        <dbReference type="PROSITE" id="PS00463"/>
    </source>
</evidence>
<keyword evidence="2" id="KW-0805">Transcription regulation</keyword>
<dbReference type="EMBL" id="CP086355">
    <property type="protein sequence ID" value="UNI15690.1"/>
    <property type="molecule type" value="Genomic_DNA"/>
</dbReference>
<evidence type="ECO:0000256" key="3">
    <source>
        <dbReference type="ARBA" id="ARBA00023125"/>
    </source>
</evidence>
<dbReference type="PROSITE" id="PS00463">
    <property type="entry name" value="ZN2_CY6_FUNGAL_1"/>
    <property type="match status" value="1"/>
</dbReference>
<feature type="region of interest" description="Disordered" evidence="6">
    <location>
        <begin position="117"/>
        <end position="137"/>
    </location>
</feature>
<dbReference type="Proteomes" id="UP000829364">
    <property type="component" value="Chromosome 2"/>
</dbReference>
<protein>
    <recommendedName>
        <fullName evidence="7">Zn(2)-C6 fungal-type domain-containing protein</fullName>
    </recommendedName>
</protein>
<dbReference type="PANTHER" id="PTHR31845:SF10">
    <property type="entry name" value="ZN(II)2CYS6 TRANSCRIPTION FACTOR (EUROFUNG)"/>
    <property type="match status" value="1"/>
</dbReference>
<feature type="compositionally biased region" description="Low complexity" evidence="6">
    <location>
        <begin position="624"/>
        <end position="633"/>
    </location>
</feature>
<dbReference type="AlphaFoldDB" id="A0A9Q8Q9S6"/>
<dbReference type="PANTHER" id="PTHR31845">
    <property type="entry name" value="FINGER DOMAIN PROTEIN, PUTATIVE-RELATED"/>
    <property type="match status" value="1"/>
</dbReference>
<gene>
    <name evidence="8" type="ORF">JDV02_002201</name>
</gene>
<evidence type="ECO:0000256" key="4">
    <source>
        <dbReference type="ARBA" id="ARBA00023163"/>
    </source>
</evidence>
<reference evidence="8" key="1">
    <citation type="submission" date="2021-11" db="EMBL/GenBank/DDBJ databases">
        <title>Purpureocillium_takamizusanense_genome.</title>
        <authorList>
            <person name="Nguyen N.-H."/>
        </authorList>
    </citation>
    <scope>NUCLEOTIDE SEQUENCE</scope>
    <source>
        <strain evidence="8">PT3</strain>
    </source>
</reference>
<organism evidence="8 9">
    <name type="scientific">Purpureocillium takamizusanense</name>
    <dbReference type="NCBI Taxonomy" id="2060973"/>
    <lineage>
        <taxon>Eukaryota</taxon>
        <taxon>Fungi</taxon>
        <taxon>Dikarya</taxon>
        <taxon>Ascomycota</taxon>
        <taxon>Pezizomycotina</taxon>
        <taxon>Sordariomycetes</taxon>
        <taxon>Hypocreomycetidae</taxon>
        <taxon>Hypocreales</taxon>
        <taxon>Ophiocordycipitaceae</taxon>
        <taxon>Purpureocillium</taxon>
    </lineage>
</organism>
<evidence type="ECO:0000256" key="1">
    <source>
        <dbReference type="ARBA" id="ARBA00004123"/>
    </source>
</evidence>
<keyword evidence="5" id="KW-0539">Nucleus</keyword>
<evidence type="ECO:0000256" key="5">
    <source>
        <dbReference type="ARBA" id="ARBA00023242"/>
    </source>
</evidence>
<accession>A0A9Q8Q9S6</accession>
<comment type="subcellular location">
    <subcellularLocation>
        <location evidence="1">Nucleus</location>
    </subcellularLocation>
</comment>
<dbReference type="InterPro" id="IPR051089">
    <property type="entry name" value="prtT"/>
</dbReference>
<feature type="domain" description="Zn(2)-C6 fungal-type" evidence="7">
    <location>
        <begin position="17"/>
        <end position="50"/>
    </location>
</feature>
<dbReference type="GeneID" id="72064162"/>
<proteinExistence type="predicted"/>
<name>A0A9Q8Q9S6_9HYPO</name>
<dbReference type="CDD" id="cd00067">
    <property type="entry name" value="GAL4"/>
    <property type="match status" value="1"/>
</dbReference>
<dbReference type="SUPFAM" id="SSF57701">
    <property type="entry name" value="Zn2/Cys6 DNA-binding domain"/>
    <property type="match status" value="1"/>
</dbReference>
<dbReference type="GO" id="GO:0000981">
    <property type="term" value="F:DNA-binding transcription factor activity, RNA polymerase II-specific"/>
    <property type="evidence" value="ECO:0007669"/>
    <property type="project" value="InterPro"/>
</dbReference>
<dbReference type="CDD" id="cd12148">
    <property type="entry name" value="fungal_TF_MHR"/>
    <property type="match status" value="1"/>
</dbReference>
<dbReference type="Gene3D" id="4.10.240.10">
    <property type="entry name" value="Zn(2)-C6 fungal-type DNA-binding domain"/>
    <property type="match status" value="1"/>
</dbReference>
<dbReference type="RefSeq" id="XP_047839171.1">
    <property type="nucleotide sequence ID" value="XM_047983201.1"/>
</dbReference>
<evidence type="ECO:0000256" key="2">
    <source>
        <dbReference type="ARBA" id="ARBA00023015"/>
    </source>
</evidence>
<dbReference type="GO" id="GO:0008270">
    <property type="term" value="F:zinc ion binding"/>
    <property type="evidence" value="ECO:0007669"/>
    <property type="project" value="InterPro"/>
</dbReference>